<dbReference type="InterPro" id="IPR007761">
    <property type="entry name" value="MtlR-like"/>
</dbReference>
<evidence type="ECO:0000256" key="1">
    <source>
        <dbReference type="SAM" id="Phobius"/>
    </source>
</evidence>
<dbReference type="Gene3D" id="1.20.120.330">
    <property type="entry name" value="Nucleotidyltransferases domain 2"/>
    <property type="match status" value="1"/>
</dbReference>
<dbReference type="InterPro" id="IPR038026">
    <property type="entry name" value="MtlR-like_sf"/>
</dbReference>
<dbReference type="RefSeq" id="WP_199019192.1">
    <property type="nucleotide sequence ID" value="NZ_JAELUP010000037.1"/>
</dbReference>
<protein>
    <submittedName>
        <fullName evidence="2">Uncharacterized protein</fullName>
    </submittedName>
</protein>
<dbReference type="PANTHER" id="PTHR37941:SF1">
    <property type="entry name" value="FUMARASE E-RELATED"/>
    <property type="match status" value="1"/>
</dbReference>
<dbReference type="PANTHER" id="PTHR37941">
    <property type="entry name" value="FUMARASE E-RELATED"/>
    <property type="match status" value="1"/>
</dbReference>
<reference evidence="2" key="1">
    <citation type="submission" date="2020-12" db="EMBL/GenBank/DDBJ databases">
        <authorList>
            <person name="Huq M.A."/>
        </authorList>
    </citation>
    <scope>NUCLEOTIDE SEQUENCE</scope>
    <source>
        <strain evidence="2">MAHUQ-46</strain>
    </source>
</reference>
<dbReference type="Proteomes" id="UP000640274">
    <property type="component" value="Unassembled WGS sequence"/>
</dbReference>
<organism evidence="2 3">
    <name type="scientific">Paenibacillus roseus</name>
    <dbReference type="NCBI Taxonomy" id="2798579"/>
    <lineage>
        <taxon>Bacteria</taxon>
        <taxon>Bacillati</taxon>
        <taxon>Bacillota</taxon>
        <taxon>Bacilli</taxon>
        <taxon>Bacillales</taxon>
        <taxon>Paenibacillaceae</taxon>
        <taxon>Paenibacillus</taxon>
    </lineage>
</organism>
<dbReference type="SUPFAM" id="SSF158668">
    <property type="entry name" value="MtlR-like"/>
    <property type="match status" value="1"/>
</dbReference>
<dbReference type="AlphaFoldDB" id="A0A934IYL9"/>
<evidence type="ECO:0000313" key="2">
    <source>
        <dbReference type="EMBL" id="MBJ6361636.1"/>
    </source>
</evidence>
<proteinExistence type="predicted"/>
<comment type="caution">
    <text evidence="2">The sequence shown here is derived from an EMBL/GenBank/DDBJ whole genome shotgun (WGS) entry which is preliminary data.</text>
</comment>
<keyword evidence="3" id="KW-1185">Reference proteome</keyword>
<keyword evidence="1" id="KW-0472">Membrane</keyword>
<gene>
    <name evidence="2" type="ORF">JFN88_10055</name>
</gene>
<feature type="transmembrane region" description="Helical" evidence="1">
    <location>
        <begin position="130"/>
        <end position="147"/>
    </location>
</feature>
<evidence type="ECO:0000313" key="3">
    <source>
        <dbReference type="Proteomes" id="UP000640274"/>
    </source>
</evidence>
<accession>A0A934IYL9</accession>
<keyword evidence="1" id="KW-0812">Transmembrane</keyword>
<keyword evidence="1" id="KW-1133">Transmembrane helix</keyword>
<sequence length="167" mass="19275">MKEEDVKNLSEFLGYFQNESDRGAALIGAAMVESRLERLLKQTLLDNFSKEELLSGFNSPIGTFSSRIKLCHVLGFITDKEAREANLIRKVRNEFAHQLDDISFSDSPVCDYCLQLQASTPGDPKQEKRFRFLFVNSVVLLSLAIWYRPELVNKYKKIKQSAWEYEL</sequence>
<dbReference type="EMBL" id="JAELUP010000037">
    <property type="protein sequence ID" value="MBJ6361636.1"/>
    <property type="molecule type" value="Genomic_DNA"/>
</dbReference>
<dbReference type="GO" id="GO:0045892">
    <property type="term" value="P:negative regulation of DNA-templated transcription"/>
    <property type="evidence" value="ECO:0007669"/>
    <property type="project" value="TreeGrafter"/>
</dbReference>
<name>A0A934IYL9_9BACL</name>